<evidence type="ECO:0000256" key="3">
    <source>
        <dbReference type="ARBA" id="ARBA00022827"/>
    </source>
</evidence>
<keyword evidence="7" id="KW-1185">Reference proteome</keyword>
<evidence type="ECO:0000313" key="7">
    <source>
        <dbReference type="Proteomes" id="UP000620124"/>
    </source>
</evidence>
<dbReference type="Gene3D" id="3.50.50.60">
    <property type="entry name" value="FAD/NAD(P)-binding domain"/>
    <property type="match status" value="2"/>
</dbReference>
<sequence length="520" mass="58429">MSHTSDGPHVIIIGAGLGGLAMAIKLKRMGFTNFTVVEKASEVGGTWRDNVYPGCSSDSFIHFYSLSTDLNPNWAHSLAFQPEIQEYVLQVALKNDLYSNIIFNRKVISAQWDMRTQRYDIITEERNGTLVPMTAAILVSAIGLLEVPKFPEVPGISRFRGETFHSARWDTLVSLTGKRVAVIGSGPSATQFVPIISEDPTVNVTQYCRSRSWILAPARVEYSTIQKWLLRHVPFYLKAFRWFCFIWAENLYFAIFGNHSMNQVVEQQVKAYMMEATPAEYIDQVIPVDPNHKVGCKRVIFDTNYLASLARPNMSLVWDPIESITEDGSGAFDVIIYGTGYVVDNYPINIKGIDQSVAEYYRDHGGPTAYLGTTLPGFPNFFTICGANTATGYTSLVFAEEVQVQYIAQMIKPVISGDILSAEVTAEATDAYNRDIQNRLSGFIWSKCYSWYRTGNTGKIHGLFPGSMILFWWWLRRPNWAHYKVVTVSGWEPRRSVYRTLGAVILGCLGVGSVAYFGWT</sequence>
<dbReference type="EMBL" id="JACAZI010000008">
    <property type="protein sequence ID" value="KAF7353943.1"/>
    <property type="molecule type" value="Genomic_DNA"/>
</dbReference>
<dbReference type="InterPro" id="IPR020946">
    <property type="entry name" value="Flavin_mOase-like"/>
</dbReference>
<keyword evidence="2" id="KW-0285">Flavoprotein</keyword>
<dbReference type="AlphaFoldDB" id="A0A8H6Y4C5"/>
<evidence type="ECO:0000256" key="2">
    <source>
        <dbReference type="ARBA" id="ARBA00022630"/>
    </source>
</evidence>
<comment type="similarity">
    <text evidence="1">Belongs to the FAD-binding monooxygenase family.</text>
</comment>
<dbReference type="PRINTS" id="PR00411">
    <property type="entry name" value="PNDRDTASEI"/>
</dbReference>
<dbReference type="Proteomes" id="UP000620124">
    <property type="component" value="Unassembled WGS sequence"/>
</dbReference>
<protein>
    <recommendedName>
        <fullName evidence="8">FAD/NAD(P)-binding domain-containing protein</fullName>
    </recommendedName>
</protein>
<dbReference type="GO" id="GO:0050660">
    <property type="term" value="F:flavin adenine dinucleotide binding"/>
    <property type="evidence" value="ECO:0007669"/>
    <property type="project" value="InterPro"/>
</dbReference>
<dbReference type="PRINTS" id="PR00368">
    <property type="entry name" value="FADPNR"/>
</dbReference>
<keyword evidence="5" id="KW-0812">Transmembrane</keyword>
<dbReference type="PANTHER" id="PTHR42877">
    <property type="entry name" value="L-ORNITHINE N(5)-MONOOXYGENASE-RELATED"/>
    <property type="match status" value="1"/>
</dbReference>
<dbReference type="PANTHER" id="PTHR42877:SF4">
    <property type="entry name" value="FAD_NAD(P)-BINDING DOMAIN-CONTAINING PROTEIN-RELATED"/>
    <property type="match status" value="1"/>
</dbReference>
<name>A0A8H6Y4C5_9AGAR</name>
<dbReference type="InterPro" id="IPR051209">
    <property type="entry name" value="FAD-bind_Monooxygenase_sf"/>
</dbReference>
<proteinExistence type="inferred from homology"/>
<feature type="transmembrane region" description="Helical" evidence="5">
    <location>
        <begin position="496"/>
        <end position="519"/>
    </location>
</feature>
<keyword evidence="4" id="KW-0560">Oxidoreductase</keyword>
<evidence type="ECO:0000256" key="1">
    <source>
        <dbReference type="ARBA" id="ARBA00010139"/>
    </source>
</evidence>
<keyword evidence="5" id="KW-0472">Membrane</keyword>
<keyword evidence="5" id="KW-1133">Transmembrane helix</keyword>
<reference evidence="6" key="1">
    <citation type="submission" date="2020-05" db="EMBL/GenBank/DDBJ databases">
        <title>Mycena genomes resolve the evolution of fungal bioluminescence.</title>
        <authorList>
            <person name="Tsai I.J."/>
        </authorList>
    </citation>
    <scope>NUCLEOTIDE SEQUENCE</scope>
    <source>
        <strain evidence="6">CCC161011</strain>
    </source>
</reference>
<dbReference type="GO" id="GO:0050661">
    <property type="term" value="F:NADP binding"/>
    <property type="evidence" value="ECO:0007669"/>
    <property type="project" value="InterPro"/>
</dbReference>
<keyword evidence="3" id="KW-0274">FAD</keyword>
<evidence type="ECO:0000313" key="6">
    <source>
        <dbReference type="EMBL" id="KAF7353943.1"/>
    </source>
</evidence>
<dbReference type="GO" id="GO:0004499">
    <property type="term" value="F:N,N-dimethylaniline monooxygenase activity"/>
    <property type="evidence" value="ECO:0007669"/>
    <property type="project" value="InterPro"/>
</dbReference>
<evidence type="ECO:0000256" key="5">
    <source>
        <dbReference type="SAM" id="Phobius"/>
    </source>
</evidence>
<dbReference type="InterPro" id="IPR036188">
    <property type="entry name" value="FAD/NAD-bd_sf"/>
</dbReference>
<evidence type="ECO:0008006" key="8">
    <source>
        <dbReference type="Google" id="ProtNLM"/>
    </source>
</evidence>
<dbReference type="OrthoDB" id="74360at2759"/>
<dbReference type="SUPFAM" id="SSF51905">
    <property type="entry name" value="FAD/NAD(P)-binding domain"/>
    <property type="match status" value="2"/>
</dbReference>
<evidence type="ECO:0000256" key="4">
    <source>
        <dbReference type="ARBA" id="ARBA00023002"/>
    </source>
</evidence>
<dbReference type="Pfam" id="PF00743">
    <property type="entry name" value="FMO-like"/>
    <property type="match status" value="1"/>
</dbReference>
<accession>A0A8H6Y4C5</accession>
<comment type="caution">
    <text evidence="6">The sequence shown here is derived from an EMBL/GenBank/DDBJ whole genome shotgun (WGS) entry which is preliminary data.</text>
</comment>
<organism evidence="6 7">
    <name type="scientific">Mycena venus</name>
    <dbReference type="NCBI Taxonomy" id="2733690"/>
    <lineage>
        <taxon>Eukaryota</taxon>
        <taxon>Fungi</taxon>
        <taxon>Dikarya</taxon>
        <taxon>Basidiomycota</taxon>
        <taxon>Agaricomycotina</taxon>
        <taxon>Agaricomycetes</taxon>
        <taxon>Agaricomycetidae</taxon>
        <taxon>Agaricales</taxon>
        <taxon>Marasmiineae</taxon>
        <taxon>Mycenaceae</taxon>
        <taxon>Mycena</taxon>
    </lineage>
</organism>
<gene>
    <name evidence="6" type="ORF">MVEN_01080600</name>
</gene>